<dbReference type="SMART" id="SM00228">
    <property type="entry name" value="PDZ"/>
    <property type="match status" value="1"/>
</dbReference>
<feature type="compositionally biased region" description="Basic and acidic residues" evidence="3">
    <location>
        <begin position="487"/>
        <end position="498"/>
    </location>
</feature>
<dbReference type="Pfam" id="PF06663">
    <property type="entry name" value="CNK2_3_dom"/>
    <property type="match status" value="1"/>
</dbReference>
<feature type="domain" description="PDZ" evidence="6">
    <location>
        <begin position="216"/>
        <end position="298"/>
    </location>
</feature>
<proteinExistence type="inferred from homology"/>
<dbReference type="GeneID" id="107107195"/>
<evidence type="ECO:0000256" key="2">
    <source>
        <dbReference type="ARBA" id="ARBA00022553"/>
    </source>
</evidence>
<dbReference type="Pfam" id="PF00536">
    <property type="entry name" value="SAM_1"/>
    <property type="match status" value="1"/>
</dbReference>
<feature type="domain" description="PH" evidence="4">
    <location>
        <begin position="613"/>
        <end position="680"/>
    </location>
</feature>
<dbReference type="CDD" id="cd09511">
    <property type="entry name" value="SAM_CNK1_2_3-suppressor"/>
    <property type="match status" value="1"/>
</dbReference>
<dbReference type="InterPro" id="IPR001849">
    <property type="entry name" value="PH_domain"/>
</dbReference>
<dbReference type="InterPro" id="IPR036034">
    <property type="entry name" value="PDZ_sf"/>
</dbReference>
<dbReference type="InterPro" id="IPR001660">
    <property type="entry name" value="SAM"/>
</dbReference>
<feature type="domain" description="CRIC" evidence="7">
    <location>
        <begin position="85"/>
        <end position="179"/>
    </location>
</feature>
<evidence type="ECO:0000313" key="8">
    <source>
        <dbReference type="Proteomes" id="UP000694871"/>
    </source>
</evidence>
<reference evidence="9" key="1">
    <citation type="submission" date="2025-08" db="UniProtKB">
        <authorList>
            <consortium name="RefSeq"/>
        </authorList>
    </citation>
    <scope>IDENTIFICATION</scope>
</reference>
<dbReference type="Pfam" id="PF00595">
    <property type="entry name" value="PDZ"/>
    <property type="match status" value="1"/>
</dbReference>
<dbReference type="SMART" id="SM00454">
    <property type="entry name" value="SAM"/>
    <property type="match status" value="1"/>
</dbReference>
<dbReference type="SUPFAM" id="SSF50156">
    <property type="entry name" value="PDZ domain-like"/>
    <property type="match status" value="1"/>
</dbReference>
<protein>
    <submittedName>
        <fullName evidence="9">Connector enhancer of kinase suppressor of ras 2-like</fullName>
    </submittedName>
</protein>
<comment type="similarity">
    <text evidence="1">Belongs to the CNKSR family.</text>
</comment>
<dbReference type="RefSeq" id="XP_015262939.1">
    <property type="nucleotide sequence ID" value="XM_015407453.1"/>
</dbReference>
<dbReference type="CDD" id="cd06748">
    <property type="entry name" value="PDZ_CNK1_2_3-like"/>
    <property type="match status" value="1"/>
</dbReference>
<sequence length="680" mass="76448">MMALVMEPISKWTPKQVVDWMKGLDDCLQQYIKNFEREKINGEQLLHITHQELEELGVTRIGHQELILEAVDLLCALNYGLETENLRTLSHKLNASAKNLQNFITGRRRSGHYDGRASRRLPNDFLTSVVDLIGAAKNLLAWLDRSPFVSVTEYSLLKNNIVQLCLELTTIVQQDCTVYETENKILHVCKTLSGICDHIISLSSDSLVSQSAHLEVVHLTSIMPSEGLGMYIKSTYDGLHVITGTTENSPADQCKKIHAGDEVIQVNHQTVVGWQLKNLVNALREDPNGVILTLKKRPQNTLVSAPALLKNVRWKPLALQPVIPTSPTNSSTTPTSTMGMSSKIDSSTLQDVFILSPMSGLYGPRDEIGIMSCDDISKYGVGKTGLKGSESPSYFLEHESGKYYTLIEGEGHPASSEYERGRATGIRRREKTPTHGDLRPVSMPTEYSWIGESKETNMYKRGSRDSENSLLRYLSDDKILVIQEEPLTQKDNKRDTGRRSRKKGKNSGSPNYPISPSMLTSSVSVRLEPGGQQEVLNFSLAESNTVPLYHRAGDTVGGDSERYASSAVERQGGTSMRKSFHYASLRVKSKKWPKGGSLNNSSRRRISCKDLGHGDCEGWLWKKKDAKGYFTQKWKKYWFVLKDSSLYWYTNQNDEKAEGFISLPEFRIDRAIECRRKQCK</sequence>
<dbReference type="InterPro" id="IPR001478">
    <property type="entry name" value="PDZ"/>
</dbReference>
<dbReference type="Pfam" id="PF00169">
    <property type="entry name" value="PH"/>
    <property type="match status" value="1"/>
</dbReference>
<accession>A0ABM1JNA2</accession>
<dbReference type="InterPro" id="IPR010599">
    <property type="entry name" value="CNK2/3_dom"/>
</dbReference>
<evidence type="ECO:0000313" key="9">
    <source>
        <dbReference type="RefSeq" id="XP_015262939.1"/>
    </source>
</evidence>
<dbReference type="InterPro" id="IPR017874">
    <property type="entry name" value="CRIC_domain"/>
</dbReference>
<evidence type="ECO:0000259" key="4">
    <source>
        <dbReference type="PROSITE" id="PS50003"/>
    </source>
</evidence>
<dbReference type="Proteomes" id="UP000694871">
    <property type="component" value="Unplaced"/>
</dbReference>
<name>A0ABM1JNA2_GEKJA</name>
<keyword evidence="2" id="KW-0597">Phosphoprotein</keyword>
<dbReference type="PROSITE" id="PS50003">
    <property type="entry name" value="PH_DOMAIN"/>
    <property type="match status" value="1"/>
</dbReference>
<dbReference type="Pfam" id="PF10534">
    <property type="entry name" value="CRIC_ras_sig"/>
    <property type="match status" value="1"/>
</dbReference>
<dbReference type="PROSITE" id="PS50105">
    <property type="entry name" value="SAM_DOMAIN"/>
    <property type="match status" value="1"/>
</dbReference>
<dbReference type="PROSITE" id="PS51290">
    <property type="entry name" value="CRIC"/>
    <property type="match status" value="1"/>
</dbReference>
<evidence type="ECO:0000256" key="3">
    <source>
        <dbReference type="SAM" id="MobiDB-lite"/>
    </source>
</evidence>
<dbReference type="Gene3D" id="1.10.150.50">
    <property type="entry name" value="Transcription Factor, Ets-1"/>
    <property type="match status" value="1"/>
</dbReference>
<dbReference type="PROSITE" id="PS50106">
    <property type="entry name" value="PDZ"/>
    <property type="match status" value="1"/>
</dbReference>
<keyword evidence="8" id="KW-1185">Reference proteome</keyword>
<dbReference type="Gene3D" id="2.30.29.30">
    <property type="entry name" value="Pleckstrin-homology domain (PH domain)/Phosphotyrosine-binding domain (PTB)"/>
    <property type="match status" value="1"/>
</dbReference>
<dbReference type="InterPro" id="IPR013761">
    <property type="entry name" value="SAM/pointed_sf"/>
</dbReference>
<evidence type="ECO:0000259" key="5">
    <source>
        <dbReference type="PROSITE" id="PS50105"/>
    </source>
</evidence>
<dbReference type="InterPro" id="IPR051566">
    <property type="entry name" value="CNKSR"/>
</dbReference>
<feature type="region of interest" description="Disordered" evidence="3">
    <location>
        <begin position="413"/>
        <end position="443"/>
    </location>
</feature>
<gene>
    <name evidence="9" type="primary">LOC107107195</name>
</gene>
<dbReference type="InterPro" id="IPR049628">
    <property type="entry name" value="CNK1-3_SAM"/>
</dbReference>
<feature type="region of interest" description="Disordered" evidence="3">
    <location>
        <begin position="484"/>
        <end position="518"/>
    </location>
</feature>
<dbReference type="PANTHER" id="PTHR12844:SF12">
    <property type="entry name" value="CONNECTOR ENHANCER OF KINASE SUPPRESSOR OF RAS 2"/>
    <property type="match status" value="1"/>
</dbReference>
<evidence type="ECO:0000259" key="6">
    <source>
        <dbReference type="PROSITE" id="PS50106"/>
    </source>
</evidence>
<dbReference type="Gene3D" id="2.30.42.10">
    <property type="match status" value="1"/>
</dbReference>
<dbReference type="PANTHER" id="PTHR12844">
    <property type="entry name" value="CONNECTOR ENCHANCER OF KINASE SUPPRESSOR OF RAS"/>
    <property type="match status" value="1"/>
</dbReference>
<dbReference type="InterPro" id="IPR011993">
    <property type="entry name" value="PH-like_dom_sf"/>
</dbReference>
<dbReference type="SUPFAM" id="SSF50729">
    <property type="entry name" value="PH domain-like"/>
    <property type="match status" value="1"/>
</dbReference>
<evidence type="ECO:0000256" key="1">
    <source>
        <dbReference type="ARBA" id="ARBA00009498"/>
    </source>
</evidence>
<organism evidence="8 9">
    <name type="scientific">Gekko japonicus</name>
    <name type="common">Schlegel's Japanese gecko</name>
    <dbReference type="NCBI Taxonomy" id="146911"/>
    <lineage>
        <taxon>Eukaryota</taxon>
        <taxon>Metazoa</taxon>
        <taxon>Chordata</taxon>
        <taxon>Craniata</taxon>
        <taxon>Vertebrata</taxon>
        <taxon>Euteleostomi</taxon>
        <taxon>Lepidosauria</taxon>
        <taxon>Squamata</taxon>
        <taxon>Bifurcata</taxon>
        <taxon>Gekkota</taxon>
        <taxon>Gekkonidae</taxon>
        <taxon>Gekkoninae</taxon>
        <taxon>Gekko</taxon>
    </lineage>
</organism>
<dbReference type="SUPFAM" id="SSF47769">
    <property type="entry name" value="SAM/Pointed domain"/>
    <property type="match status" value="1"/>
</dbReference>
<evidence type="ECO:0000259" key="7">
    <source>
        <dbReference type="PROSITE" id="PS51290"/>
    </source>
</evidence>
<feature type="compositionally biased region" description="Polar residues" evidence="3">
    <location>
        <begin position="506"/>
        <end position="518"/>
    </location>
</feature>
<feature type="domain" description="SAM" evidence="5">
    <location>
        <begin position="12"/>
        <end position="77"/>
    </location>
</feature>